<protein>
    <submittedName>
        <fullName evidence="2">Uncharacterized protein</fullName>
    </submittedName>
</protein>
<reference evidence="2 3" key="1">
    <citation type="submission" date="2018-11" db="EMBL/GenBank/DDBJ databases">
        <title>Lysobacter cryohumiis sp. nov., isolated from soil in the Tianshan Mountains, Xinjiang, China.</title>
        <authorList>
            <person name="Luo Y."/>
            <person name="Sheng H."/>
        </authorList>
    </citation>
    <scope>NUCLEOTIDE SEQUENCE [LARGE SCALE GENOMIC DNA]</scope>
    <source>
        <strain evidence="2 3">ZS60</strain>
    </source>
</reference>
<dbReference type="EMBL" id="RIBS01000008">
    <property type="protein sequence ID" value="RNF82334.1"/>
    <property type="molecule type" value="Genomic_DNA"/>
</dbReference>
<keyword evidence="3" id="KW-1185">Reference proteome</keyword>
<dbReference type="Proteomes" id="UP000267049">
    <property type="component" value="Unassembled WGS sequence"/>
</dbReference>
<evidence type="ECO:0000256" key="1">
    <source>
        <dbReference type="SAM" id="SignalP"/>
    </source>
</evidence>
<sequence>MNRSVRGLGISRFLLPILLAASLPALADAAKSPDATSFEPCGAQSLRSFREIIVTRTSRGSLHAPLDLVPMILCGNRDDGVRLSTVYDHMAERMTHVEEHTGMPPVRSQVKKSLELAAEMILATNVDYAELSASQDSLLLEYSGDACSRQVKIEVVRGAWLITEYVSSCD</sequence>
<feature type="signal peptide" evidence="1">
    <location>
        <begin position="1"/>
        <end position="27"/>
    </location>
</feature>
<dbReference type="RefSeq" id="WP_123088829.1">
    <property type="nucleotide sequence ID" value="NZ_RIBS01000008.1"/>
</dbReference>
<name>A0A3M8SSX8_9GAMM</name>
<evidence type="ECO:0000313" key="2">
    <source>
        <dbReference type="EMBL" id="RNF82334.1"/>
    </source>
</evidence>
<proteinExistence type="predicted"/>
<evidence type="ECO:0000313" key="3">
    <source>
        <dbReference type="Proteomes" id="UP000267049"/>
    </source>
</evidence>
<organism evidence="2 3">
    <name type="scientific">Montanilutibacter psychrotolerans</name>
    <dbReference type="NCBI Taxonomy" id="1327343"/>
    <lineage>
        <taxon>Bacteria</taxon>
        <taxon>Pseudomonadati</taxon>
        <taxon>Pseudomonadota</taxon>
        <taxon>Gammaproteobacteria</taxon>
        <taxon>Lysobacterales</taxon>
        <taxon>Lysobacteraceae</taxon>
        <taxon>Montanilutibacter</taxon>
    </lineage>
</organism>
<keyword evidence="1" id="KW-0732">Signal</keyword>
<feature type="chain" id="PRO_5018276950" evidence="1">
    <location>
        <begin position="28"/>
        <end position="170"/>
    </location>
</feature>
<dbReference type="AlphaFoldDB" id="A0A3M8SSX8"/>
<accession>A0A3M8SSX8</accession>
<comment type="caution">
    <text evidence="2">The sequence shown here is derived from an EMBL/GenBank/DDBJ whole genome shotgun (WGS) entry which is preliminary data.</text>
</comment>
<gene>
    <name evidence="2" type="ORF">EER27_14360</name>
</gene>